<organism evidence="1 2">
    <name type="scientific">Naganishia onofrii</name>
    <dbReference type="NCBI Taxonomy" id="1851511"/>
    <lineage>
        <taxon>Eukaryota</taxon>
        <taxon>Fungi</taxon>
        <taxon>Dikarya</taxon>
        <taxon>Basidiomycota</taxon>
        <taxon>Agaricomycotina</taxon>
        <taxon>Tremellomycetes</taxon>
        <taxon>Filobasidiales</taxon>
        <taxon>Filobasidiaceae</taxon>
        <taxon>Naganishia</taxon>
    </lineage>
</organism>
<accession>A0ACC2X585</accession>
<evidence type="ECO:0000313" key="2">
    <source>
        <dbReference type="Proteomes" id="UP001234202"/>
    </source>
</evidence>
<dbReference type="EMBL" id="JASBWV010000028">
    <property type="protein sequence ID" value="KAJ9118452.1"/>
    <property type="molecule type" value="Genomic_DNA"/>
</dbReference>
<sequence>MSSPIAQRSLGGDASHVKVGAVGYGAMMLTWTSPENVAKDEDAFEAIKTAIDAGATFINSGAFYGNSSDGGLDNLRLLNRFFQKYPEYVDTVVLSVKGGMKGGKLMQGPDSSVDNLREDLERIREALGPHKKVDLYEPARVDPKLSIEETMANLVTLKNEGYFNHISLSEIAASALRKAHATHPVAAVEIELSLFGLEPEALDVLKVCDELDIALVAYSPLGRGFLAGRYKSPDDLKEGDPRKMQPRFQGESFYLNLKVVDAVNEIAQRKGVTPAQLALAYIMGMSDKVIPIPGSSSTTRTVENIKAAGVTITQQEKDEIDEILSKWIEYGIGTDCIMSQPNRPPPGQHISFDSQQHPRYTQQPSSSTVYTTSSASKGAYGKPPLPTQSSSGSIPGNELGYATPPHLAPNPASGGIGGLLGIGQPGGPGGGAADMRRKKSLVRPDRERIDPNHRLWHYREHAAAAAEGGQPAGYSQQSAAPQGYPQQQQQQHQQQQGAGGMRGNVQVLPSTTGNAPPGLRRGKSILAREPNESASESGLNFLKRGATLRRKSTNTANKEYAGAAGGRGPTATSAGTGRSATKDYSHSKREDEGVACLGNFVPGPKNWWMIYCYLLTICIPNFVLKNVGGKSTPEAQRAWREKIGLVSINAFLMAAVGFITFGFTQTVCSSTGVRIQGGRASNASLIVNGYAYDLGNWNHPAAGSQFNGSQNPLFMDNWMAGGKDASFLFQKVNENCLNILTPSNSSAIPKDGNRMAWYFPCNIHDQNGTSAVNLTGYTDATNCHTSTKARSSFYDLKPQGEIYWSWNQVQNSSRNLAVYESSVLDLSLLQWLQSSQVSYPPIFDAIKTPNATYQGKDITMMMYRAGMKEMGKCLEDIARVGFVDTKSIGCVASDVVLYVSLVFILGVVAIKFSMAVIFGWFLSWRLGNFKGESYQQRMARAQEIENWTDDIYRPAPSRYRPSVPQNKAGAGAGAKKNAFLPTTSRFSKAEPMLVSGSRPSTAYGNVDQLAYNGGYGGRSRQASMYGMNKAAAAAAAQGTPPGSPMLRSSRSSTSLPYGGRDDSRMNLADTVNSNSVSQSACPFPLHNVIPQPPPDYEPFNFPLMHSICLVTAYSESIEGLRTTLDSLATTDYPNSHKLILVIADGMVKGSGSKETTPDIVLGMMKDLIIPSDQVEPHSYVAIADGHKRHNMAKVYAGFYEYDNDTVEVSKQQRVPMVLVAKCGNPLEVNDAKPGNRGKRDSQIVLMAFLQKVMFDERMTTFEYEFFNSIWRVTGVSPDRYEGVLCVDADTKVFPDSLTRMIACLVHDEEIMGLCGETKIANKAETWVTMIQVFEYYISHHLTKAFESMFGGVTCLPGCFSMYRIKAPKGETGYWVPILANPDIVEHYSENIVDTLHKKNLLLLGEDRFLTTLMLKTFPKRKMLFCPQAVCKTVVPDTFRVLLSQRRRWINSTIHNLAELMLVRDLCGTFCFSMQFVVFMELVGTLVLPAAIAFTIYIIILAIIPGSSKPIISLILLAFILGLPGLLIVITSRKVAYVGWMLIYLVSLPIWNFVLPAYAFWHMDDFSWGLVRQIEGETGKSGGHGDKEGEFDSTQIVMKRWVEFERERRWKSGTQSRDSYYDVVQRSSSPKSREGLGRDRYSVVSTNETYMSGGASSDVGLYKHSQSFGSMSNQTQSPDFNSLYAGGPFRGNGGRDASPGSSDSHENSGYVSYGYEAGGLSGHLDEEQPILPAFNQAVASPQMYAQTPLRQPSFEQSNDGFGLGAARSPPTMTANRRVSLRDDGPTDFAEPIVRRVPRSSSKRSSFTQSGYQSQSQQTYRGVASPSNAGSTLPPGAAPAQYGRQY</sequence>
<gene>
    <name evidence="1" type="primary">CHS3</name>
    <name evidence="1" type="ORF">QFC24_006098</name>
</gene>
<comment type="caution">
    <text evidence="1">The sequence shown here is derived from an EMBL/GenBank/DDBJ whole genome shotgun (WGS) entry which is preliminary data.</text>
</comment>
<keyword evidence="2" id="KW-1185">Reference proteome</keyword>
<evidence type="ECO:0000313" key="1">
    <source>
        <dbReference type="EMBL" id="KAJ9118452.1"/>
    </source>
</evidence>
<reference evidence="1" key="1">
    <citation type="submission" date="2023-04" db="EMBL/GenBank/DDBJ databases">
        <title>Draft Genome sequencing of Naganishia species isolated from polar environments using Oxford Nanopore Technology.</title>
        <authorList>
            <person name="Leo P."/>
            <person name="Venkateswaran K."/>
        </authorList>
    </citation>
    <scope>NUCLEOTIDE SEQUENCE</scope>
    <source>
        <strain evidence="1">DBVPG 5303</strain>
    </source>
</reference>
<name>A0ACC2X585_9TREE</name>
<protein>
    <submittedName>
        <fullName evidence="1">Chitin synthase, class 3</fullName>
    </submittedName>
</protein>
<dbReference type="Proteomes" id="UP001234202">
    <property type="component" value="Unassembled WGS sequence"/>
</dbReference>
<proteinExistence type="predicted"/>